<protein>
    <recommendedName>
        <fullName evidence="2">Regulatory protein zeste</fullName>
    </recommendedName>
</protein>
<evidence type="ECO:0000313" key="5">
    <source>
        <dbReference type="EMBL" id="EEC15014.1"/>
    </source>
</evidence>
<evidence type="ECO:0000313" key="7">
    <source>
        <dbReference type="Proteomes" id="UP000001555"/>
    </source>
</evidence>
<organism>
    <name type="scientific">Ixodes scapularis</name>
    <name type="common">Black-legged tick</name>
    <name type="synonym">Deer tick</name>
    <dbReference type="NCBI Taxonomy" id="6945"/>
    <lineage>
        <taxon>Eukaryota</taxon>
        <taxon>Metazoa</taxon>
        <taxon>Ecdysozoa</taxon>
        <taxon>Arthropoda</taxon>
        <taxon>Chelicerata</taxon>
        <taxon>Arachnida</taxon>
        <taxon>Acari</taxon>
        <taxon>Parasitiformes</taxon>
        <taxon>Ixodida</taxon>
        <taxon>Ixodoidea</taxon>
        <taxon>Ixodidae</taxon>
        <taxon>Ixodinae</taxon>
        <taxon>Ixodes</taxon>
    </lineage>
</organism>
<dbReference type="PaxDb" id="6945-B7Q842"/>
<evidence type="ECO:0000313" key="6">
    <source>
        <dbReference type="EnsemblMetazoa" id="ISCW011799-PA"/>
    </source>
</evidence>
<evidence type="ECO:0000256" key="1">
    <source>
        <dbReference type="ARBA" id="ARBA00011764"/>
    </source>
</evidence>
<comment type="function">
    <text evidence="3">Involved in transvection phenomena (= synapsis-dependent gene expression), where the synaptic pairing of chromosomes carrying genes with which zeste interacts influences the expression of these genes. Zeste binds to DNA and stimulates transcription from a nearby promoter.</text>
</comment>
<gene>
    <name evidence="5" type="ORF">IscW_ISCW011799</name>
</gene>
<dbReference type="EnsemblMetazoa" id="ISCW011799-RA">
    <property type="protein sequence ID" value="ISCW011799-PA"/>
    <property type="gene ID" value="ISCW011799"/>
</dbReference>
<dbReference type="VEuPathDB" id="VectorBase:ISCI011799"/>
<reference evidence="5 7" key="1">
    <citation type="submission" date="2008-03" db="EMBL/GenBank/DDBJ databases">
        <title>Annotation of Ixodes scapularis.</title>
        <authorList>
            <consortium name="Ixodes scapularis Genome Project Consortium"/>
            <person name="Caler E."/>
            <person name="Hannick L.I."/>
            <person name="Bidwell S."/>
            <person name="Joardar V."/>
            <person name="Thiagarajan M."/>
            <person name="Amedeo P."/>
            <person name="Galinsky K.J."/>
            <person name="Schobel S."/>
            <person name="Inman J."/>
            <person name="Hostetler J."/>
            <person name="Miller J."/>
            <person name="Hammond M."/>
            <person name="Megy K."/>
            <person name="Lawson D."/>
            <person name="Kodira C."/>
            <person name="Sutton G."/>
            <person name="Meyer J."/>
            <person name="Hill C.A."/>
            <person name="Birren B."/>
            <person name="Nene V."/>
            <person name="Collins F."/>
            <person name="Alarcon-Chaidez F."/>
            <person name="Wikel S."/>
            <person name="Strausberg R."/>
        </authorList>
    </citation>
    <scope>NUCLEOTIDE SEQUENCE [LARGE SCALE GENOMIC DNA]</scope>
    <source>
        <strain evidence="7">Wikel</strain>
        <strain evidence="5">Wikel colony</strain>
    </source>
</reference>
<evidence type="ECO:0000256" key="2">
    <source>
        <dbReference type="ARBA" id="ARBA00016807"/>
    </source>
</evidence>
<comment type="subunit">
    <text evidence="1">Self-associates forming complexes of several hundred monomers.</text>
</comment>
<dbReference type="EMBL" id="ABJB010548473">
    <property type="status" value="NOT_ANNOTATED_CDS"/>
    <property type="molecule type" value="Genomic_DNA"/>
</dbReference>
<dbReference type="Proteomes" id="UP000001555">
    <property type="component" value="Unassembled WGS sequence"/>
</dbReference>
<name>B7Q842_IXOSC</name>
<proteinExistence type="predicted"/>
<dbReference type="Pfam" id="PF13873">
    <property type="entry name" value="Myb_DNA-bind_5"/>
    <property type="match status" value="1"/>
</dbReference>
<dbReference type="EMBL" id="DS880310">
    <property type="protein sequence ID" value="EEC15014.1"/>
    <property type="molecule type" value="Genomic_DNA"/>
</dbReference>
<dbReference type="VEuPathDB" id="VectorBase:ISCW011799"/>
<dbReference type="InterPro" id="IPR028002">
    <property type="entry name" value="Myb_DNA-bind_5"/>
</dbReference>
<dbReference type="InParanoid" id="B7Q842"/>
<dbReference type="AlphaFoldDB" id="B7Q842"/>
<sequence>MSAPQFIKKLRIANFMKPEINALVDGYEEHKIVIDTKGDGPHGSQAKRRAWERITATLFAVSGI</sequence>
<evidence type="ECO:0000259" key="4">
    <source>
        <dbReference type="Pfam" id="PF13873"/>
    </source>
</evidence>
<reference evidence="6" key="2">
    <citation type="submission" date="2020-05" db="UniProtKB">
        <authorList>
            <consortium name="EnsemblMetazoa"/>
        </authorList>
    </citation>
    <scope>IDENTIFICATION</scope>
    <source>
        <strain evidence="6">wikel</strain>
    </source>
</reference>
<keyword evidence="7" id="KW-1185">Reference proteome</keyword>
<accession>B7Q842</accession>
<evidence type="ECO:0000256" key="3">
    <source>
        <dbReference type="ARBA" id="ARBA00025466"/>
    </source>
</evidence>
<feature type="domain" description="Myb/SANT-like DNA-binding" evidence="4">
    <location>
        <begin position="11"/>
        <end position="63"/>
    </location>
</feature>
<dbReference type="HOGENOM" id="CLU_2870097_0_0_1"/>